<evidence type="ECO:0000256" key="4">
    <source>
        <dbReference type="PIRNR" id="PIRNR006078"/>
    </source>
</evidence>
<dbReference type="RefSeq" id="WP_344905568.1">
    <property type="nucleotide sequence ID" value="NZ_BAAAYO010000002.1"/>
</dbReference>
<dbReference type="InterPro" id="IPR018193">
    <property type="entry name" value="Glyc_kinase_flavodox-like_fold"/>
</dbReference>
<sequence length="397" mass="40097">MSAETANAKEKAEQFRVVVAPDSFKGSLSSVAAAEAIRMGVLRAAKGAEVTIVPMADGGEGTVDAVLAAVGGGERIALTVVGPLGDPVVAEYGMLRDGKTAVIEMAAASGLPLVKNEDRDPWKTTTYGTGQLIGDALERGAERILIGLGGSATNDGGMGMAQALGVRFIGEDGEEMTERGCGALLERIASIDAGGLNPRVAQAKVTILSDVTNPLCGPNGASAVYGPQKGATPEMVERLDGGLSRYAARIAELNGRRVADSPGAGAAGGLGAGLLAFCEAELKPGIEVVIDLADFDQAVKGADLVITGEGRTDGQTAFGKVPAGIAAEAGRAGVPVVCLSGGLGDGAADLYDHGIAALFSIANRPMTLEEAMQDAGGLLADAAENIVRLYRQGLARL</sequence>
<evidence type="ECO:0000256" key="1">
    <source>
        <dbReference type="ARBA" id="ARBA00006284"/>
    </source>
</evidence>
<dbReference type="PIRSF" id="PIRSF006078">
    <property type="entry name" value="GlxK"/>
    <property type="match status" value="1"/>
</dbReference>
<dbReference type="NCBIfam" id="TIGR00045">
    <property type="entry name" value="glycerate kinase"/>
    <property type="match status" value="1"/>
</dbReference>
<dbReference type="PANTHER" id="PTHR21599:SF0">
    <property type="entry name" value="GLYCERATE KINASE"/>
    <property type="match status" value="1"/>
</dbReference>
<dbReference type="EMBL" id="JBHMAG010000004">
    <property type="protein sequence ID" value="MFB9750985.1"/>
    <property type="molecule type" value="Genomic_DNA"/>
</dbReference>
<dbReference type="Pfam" id="PF02595">
    <property type="entry name" value="Gly_kinase"/>
    <property type="match status" value="1"/>
</dbReference>
<dbReference type="Gene3D" id="3.40.50.10350">
    <property type="entry name" value="Glycerate kinase, domain 1"/>
    <property type="match status" value="1"/>
</dbReference>
<proteinExistence type="inferred from homology"/>
<dbReference type="Gene3D" id="3.90.1510.10">
    <property type="entry name" value="Glycerate kinase, domain 2"/>
    <property type="match status" value="1"/>
</dbReference>
<dbReference type="InterPro" id="IPR036129">
    <property type="entry name" value="Glycerate_kinase_sf"/>
</dbReference>
<protein>
    <submittedName>
        <fullName evidence="5">Glycerate kinase</fullName>
    </submittedName>
</protein>
<organism evidence="5 6">
    <name type="scientific">Paenibacillus hodogayensis</name>
    <dbReference type="NCBI Taxonomy" id="279208"/>
    <lineage>
        <taxon>Bacteria</taxon>
        <taxon>Bacillati</taxon>
        <taxon>Bacillota</taxon>
        <taxon>Bacilli</taxon>
        <taxon>Bacillales</taxon>
        <taxon>Paenibacillaceae</taxon>
        <taxon>Paenibacillus</taxon>
    </lineage>
</organism>
<evidence type="ECO:0000313" key="5">
    <source>
        <dbReference type="EMBL" id="MFB9750985.1"/>
    </source>
</evidence>
<comment type="caution">
    <text evidence="5">The sequence shown here is derived from an EMBL/GenBank/DDBJ whole genome shotgun (WGS) entry which is preliminary data.</text>
</comment>
<dbReference type="InterPro" id="IPR004381">
    <property type="entry name" value="Glycerate_kinase"/>
</dbReference>
<name>A0ABV5VRV0_9BACL</name>
<keyword evidence="6" id="KW-1185">Reference proteome</keyword>
<dbReference type="InterPro" id="IPR018197">
    <property type="entry name" value="Glycerate_kinase_RE-like"/>
</dbReference>
<keyword evidence="3 4" id="KW-0418">Kinase</keyword>
<dbReference type="Proteomes" id="UP001589619">
    <property type="component" value="Unassembled WGS sequence"/>
</dbReference>
<accession>A0ABV5VRV0</accession>
<gene>
    <name evidence="5" type="ORF">ACFFNY_05290</name>
</gene>
<evidence type="ECO:0000256" key="3">
    <source>
        <dbReference type="ARBA" id="ARBA00022777"/>
    </source>
</evidence>
<reference evidence="5 6" key="1">
    <citation type="submission" date="2024-09" db="EMBL/GenBank/DDBJ databases">
        <authorList>
            <person name="Sun Q."/>
            <person name="Mori K."/>
        </authorList>
    </citation>
    <scope>NUCLEOTIDE SEQUENCE [LARGE SCALE GENOMIC DNA]</scope>
    <source>
        <strain evidence="5 6">JCM 12520</strain>
    </source>
</reference>
<comment type="similarity">
    <text evidence="1 4">Belongs to the glycerate kinase type-1 family.</text>
</comment>
<dbReference type="GO" id="GO:0016301">
    <property type="term" value="F:kinase activity"/>
    <property type="evidence" value="ECO:0007669"/>
    <property type="project" value="UniProtKB-KW"/>
</dbReference>
<evidence type="ECO:0000313" key="6">
    <source>
        <dbReference type="Proteomes" id="UP001589619"/>
    </source>
</evidence>
<dbReference type="SUPFAM" id="SSF110738">
    <property type="entry name" value="Glycerate kinase I"/>
    <property type="match status" value="1"/>
</dbReference>
<evidence type="ECO:0000256" key="2">
    <source>
        <dbReference type="ARBA" id="ARBA00022679"/>
    </source>
</evidence>
<dbReference type="PANTHER" id="PTHR21599">
    <property type="entry name" value="GLYCERATE KINASE"/>
    <property type="match status" value="1"/>
</dbReference>
<keyword evidence="2 4" id="KW-0808">Transferase</keyword>